<sequence length="448" mass="50912">MNEYEKALHFLEVGCGCGCSAKEEFAVLREDFQALTKPEQDTFLMAQLRSMDGGANSTSRRLKNKTRVNKRTKSLAQEWTSTTATAVKNFLLNYAEVHGLPSPVRNVNRVTQSIVFLPAEMSYRSVHRDFLAGLEEESKLRAFKYDAFRKLWHQLTPYIQIMSSRTDLCDTCQQLRNDLQFKARKEEEAQEHLVKAKKLVDQDYSILKGKTPYRSINAIGKVYYLSARKVHLFGIQDEAVREQINYVIDENELLGKGPNGTLSLVFDGIKQLNKGEKHLKITCDNAGGQNKNNTTLWFYLYLAIVGYYESIELNFMVPGHTKFKCDGSFGPIKRLYRKTTVDCVDHIADVVKRSSIAGLNKARRYNGDEGFQYYDIISGLETYFKKLPGLQRFQHFLFTCANPGIVKAQEVANGPFQEFKLLKISKSEASRVIEGLVISSASASSYEV</sequence>
<proteinExistence type="predicted"/>
<dbReference type="OrthoDB" id="6746758at2759"/>
<feature type="coiled-coil region" evidence="1">
    <location>
        <begin position="172"/>
        <end position="202"/>
    </location>
</feature>
<dbReference type="Proteomes" id="UP000789508">
    <property type="component" value="Unassembled WGS sequence"/>
</dbReference>
<dbReference type="InterPro" id="IPR057191">
    <property type="entry name" value="DUF7869"/>
</dbReference>
<dbReference type="AlphaFoldDB" id="A0A9N9FW36"/>
<evidence type="ECO:0000259" key="2">
    <source>
        <dbReference type="Pfam" id="PF25273"/>
    </source>
</evidence>
<accession>A0A9N9FW36</accession>
<keyword evidence="4" id="KW-1185">Reference proteome</keyword>
<organism evidence="3 4">
    <name type="scientific">Ambispora leptoticha</name>
    <dbReference type="NCBI Taxonomy" id="144679"/>
    <lineage>
        <taxon>Eukaryota</taxon>
        <taxon>Fungi</taxon>
        <taxon>Fungi incertae sedis</taxon>
        <taxon>Mucoromycota</taxon>
        <taxon>Glomeromycotina</taxon>
        <taxon>Glomeromycetes</taxon>
        <taxon>Archaeosporales</taxon>
        <taxon>Ambisporaceae</taxon>
        <taxon>Ambispora</taxon>
    </lineage>
</organism>
<dbReference type="PANTHER" id="PTHR34415:SF1">
    <property type="entry name" value="INTEGRASE CATALYTIC DOMAIN-CONTAINING PROTEIN"/>
    <property type="match status" value="1"/>
</dbReference>
<feature type="domain" description="DUF7869" evidence="2">
    <location>
        <begin position="229"/>
        <end position="406"/>
    </location>
</feature>
<evidence type="ECO:0000313" key="4">
    <source>
        <dbReference type="Proteomes" id="UP000789508"/>
    </source>
</evidence>
<name>A0A9N9FW36_9GLOM</name>
<gene>
    <name evidence="3" type="ORF">ALEPTO_LOCUS6618</name>
</gene>
<comment type="caution">
    <text evidence="3">The sequence shown here is derived from an EMBL/GenBank/DDBJ whole genome shotgun (WGS) entry which is preliminary data.</text>
</comment>
<protein>
    <submittedName>
        <fullName evidence="3">8269_t:CDS:1</fullName>
    </submittedName>
</protein>
<evidence type="ECO:0000313" key="3">
    <source>
        <dbReference type="EMBL" id="CAG8566716.1"/>
    </source>
</evidence>
<dbReference type="Pfam" id="PF25273">
    <property type="entry name" value="DUF7869"/>
    <property type="match status" value="1"/>
</dbReference>
<keyword evidence="1" id="KW-0175">Coiled coil</keyword>
<dbReference type="EMBL" id="CAJVPS010002367">
    <property type="protein sequence ID" value="CAG8566716.1"/>
    <property type="molecule type" value="Genomic_DNA"/>
</dbReference>
<dbReference type="PANTHER" id="PTHR34415">
    <property type="entry name" value="INTEGRASE CATALYTIC DOMAIN-CONTAINING PROTEIN"/>
    <property type="match status" value="1"/>
</dbReference>
<evidence type="ECO:0000256" key="1">
    <source>
        <dbReference type="SAM" id="Coils"/>
    </source>
</evidence>
<reference evidence="3" key="1">
    <citation type="submission" date="2021-06" db="EMBL/GenBank/DDBJ databases">
        <authorList>
            <person name="Kallberg Y."/>
            <person name="Tangrot J."/>
            <person name="Rosling A."/>
        </authorList>
    </citation>
    <scope>NUCLEOTIDE SEQUENCE</scope>
    <source>
        <strain evidence="3">FL130A</strain>
    </source>
</reference>